<accession>A0ACA9LTK7</accession>
<name>A0ACA9LTK7_9GLOM</name>
<proteinExistence type="predicted"/>
<reference evidence="1" key="1">
    <citation type="submission" date="2021-06" db="EMBL/GenBank/DDBJ databases">
        <authorList>
            <person name="Kallberg Y."/>
            <person name="Tangrot J."/>
            <person name="Rosling A."/>
        </authorList>
    </citation>
    <scope>NUCLEOTIDE SEQUENCE</scope>
    <source>
        <strain evidence="1">CL356</strain>
    </source>
</reference>
<evidence type="ECO:0000313" key="2">
    <source>
        <dbReference type="Proteomes" id="UP000789525"/>
    </source>
</evidence>
<keyword evidence="2" id="KW-1185">Reference proteome</keyword>
<feature type="non-terminal residue" evidence="1">
    <location>
        <position position="99"/>
    </location>
</feature>
<sequence>MNINRLTMECNKSQNLYPIKDFVERNWYTKYRTALRSHQLFWIEQLISSYMTKQLEWQQHIHYFNPEPTNPDRAEQSRTNTTLLVYHIVQKSTNLGQTY</sequence>
<dbReference type="Proteomes" id="UP000789525">
    <property type="component" value="Unassembled WGS sequence"/>
</dbReference>
<feature type="non-terminal residue" evidence="1">
    <location>
        <position position="1"/>
    </location>
</feature>
<protein>
    <submittedName>
        <fullName evidence="1">16377_t:CDS:1</fullName>
    </submittedName>
</protein>
<comment type="caution">
    <text evidence="1">The sequence shown here is derived from an EMBL/GenBank/DDBJ whole genome shotgun (WGS) entry which is preliminary data.</text>
</comment>
<organism evidence="1 2">
    <name type="scientific">Acaulospora colombiana</name>
    <dbReference type="NCBI Taxonomy" id="27376"/>
    <lineage>
        <taxon>Eukaryota</taxon>
        <taxon>Fungi</taxon>
        <taxon>Fungi incertae sedis</taxon>
        <taxon>Mucoromycota</taxon>
        <taxon>Glomeromycotina</taxon>
        <taxon>Glomeromycetes</taxon>
        <taxon>Diversisporales</taxon>
        <taxon>Acaulosporaceae</taxon>
        <taxon>Acaulospora</taxon>
    </lineage>
</organism>
<evidence type="ECO:0000313" key="1">
    <source>
        <dbReference type="EMBL" id="CAG8548619.1"/>
    </source>
</evidence>
<dbReference type="EMBL" id="CAJVPT010008132">
    <property type="protein sequence ID" value="CAG8548619.1"/>
    <property type="molecule type" value="Genomic_DNA"/>
</dbReference>
<gene>
    <name evidence="1" type="ORF">ACOLOM_LOCUS4758</name>
</gene>